<evidence type="ECO:0000256" key="2">
    <source>
        <dbReference type="SAM" id="SignalP"/>
    </source>
</evidence>
<feature type="signal peptide" evidence="2">
    <location>
        <begin position="1"/>
        <end position="21"/>
    </location>
</feature>
<evidence type="ECO:0000313" key="3">
    <source>
        <dbReference type="EMBL" id="CUH64157.1"/>
    </source>
</evidence>
<dbReference type="Pfam" id="PF11150">
    <property type="entry name" value="DUF2927"/>
    <property type="match status" value="1"/>
</dbReference>
<feature type="region of interest" description="Disordered" evidence="1">
    <location>
        <begin position="29"/>
        <end position="50"/>
    </location>
</feature>
<dbReference type="STRING" id="53501.SAMN04488043_109155"/>
<accession>A0A0P1FQ22</accession>
<dbReference type="AlphaFoldDB" id="A0A0P1FQ22"/>
<gene>
    <name evidence="3" type="ORF">TG4357_01113</name>
</gene>
<keyword evidence="2" id="KW-0732">Signal</keyword>
<organism evidence="3 4">
    <name type="scientific">Thalassovita gelatinovora</name>
    <name type="common">Thalassobius gelatinovorus</name>
    <dbReference type="NCBI Taxonomy" id="53501"/>
    <lineage>
        <taxon>Bacteria</taxon>
        <taxon>Pseudomonadati</taxon>
        <taxon>Pseudomonadota</taxon>
        <taxon>Alphaproteobacteria</taxon>
        <taxon>Rhodobacterales</taxon>
        <taxon>Roseobacteraceae</taxon>
        <taxon>Thalassovita</taxon>
    </lineage>
</organism>
<dbReference type="Proteomes" id="UP000051587">
    <property type="component" value="Unassembled WGS sequence"/>
</dbReference>
<dbReference type="InterPro" id="IPR021323">
    <property type="entry name" value="DUF2927"/>
</dbReference>
<evidence type="ECO:0000313" key="4">
    <source>
        <dbReference type="Proteomes" id="UP000051587"/>
    </source>
</evidence>
<evidence type="ECO:0008006" key="5">
    <source>
        <dbReference type="Google" id="ProtNLM"/>
    </source>
</evidence>
<dbReference type="PROSITE" id="PS51257">
    <property type="entry name" value="PROKAR_LIPOPROTEIN"/>
    <property type="match status" value="1"/>
</dbReference>
<reference evidence="3 4" key="1">
    <citation type="submission" date="2015-09" db="EMBL/GenBank/DDBJ databases">
        <authorList>
            <consortium name="Swine Surveillance"/>
        </authorList>
    </citation>
    <scope>NUCLEOTIDE SEQUENCE [LARGE SCALE GENOMIC DNA]</scope>
    <source>
        <strain evidence="3 4">CECT 4357</strain>
    </source>
</reference>
<dbReference type="OrthoDB" id="3295600at2"/>
<name>A0A0P1FQ22_THAGE</name>
<proteinExistence type="predicted"/>
<dbReference type="EMBL" id="CYSA01000015">
    <property type="protein sequence ID" value="CUH64157.1"/>
    <property type="molecule type" value="Genomic_DNA"/>
</dbReference>
<evidence type="ECO:0000256" key="1">
    <source>
        <dbReference type="SAM" id="MobiDB-lite"/>
    </source>
</evidence>
<dbReference type="RefSeq" id="WP_058261880.1">
    <property type="nucleotide sequence ID" value="NZ_CP051181.1"/>
</dbReference>
<keyword evidence="4" id="KW-1185">Reference proteome</keyword>
<feature type="chain" id="PRO_5006062759" description="DUF2927 domain-containing protein" evidence="2">
    <location>
        <begin position="22"/>
        <end position="318"/>
    </location>
</feature>
<protein>
    <recommendedName>
        <fullName evidence="5">DUF2927 domain-containing protein</fullName>
    </recommendedName>
</protein>
<sequence length="318" mass="34695">MPLRRKIGLTLAGGLCLLAAACTPLGGPRSSLPPQARPAGLARPDPADASGRSRELAAYFSKVQADLLAQGLLRTDGGGPDTPFTATDLARNFETIAFYDEYERGAGLRNAHSGPGFLRRWSIPVRFGVEFGASVPQAQRVSDRSNVQVYAARLSRVTGHPVSVMGSKANFHVLFMGEDDRAQMLTRVQQIVPNINPASMQILRDIPRSIHCLVIAFSATGNDSDYRQAIALVRAEHPDLLRKSCIHEELAQGLGLANDSPHARPSIFNDDDEFALLTTHDEMLLKILYDPRLRPGMTLRQARPIIRQIAEDLTGGRS</sequence>